<comment type="caution">
    <text evidence="2">The sequence shown here is derived from an EMBL/GenBank/DDBJ whole genome shotgun (WGS) entry which is preliminary data.</text>
</comment>
<gene>
    <name evidence="2" type="ORF">BG53_13370</name>
</gene>
<proteinExistence type="predicted"/>
<dbReference type="Proteomes" id="UP000053750">
    <property type="component" value="Unassembled WGS sequence"/>
</dbReference>
<accession>A0A9W5S227</accession>
<dbReference type="Pfam" id="PF12671">
    <property type="entry name" value="Amidase_6"/>
    <property type="match status" value="1"/>
</dbReference>
<protein>
    <recommendedName>
        <fullName evidence="1">Putative amidase domain-containing protein</fullName>
    </recommendedName>
</protein>
<dbReference type="InterPro" id="IPR024301">
    <property type="entry name" value="Amidase_6"/>
</dbReference>
<dbReference type="OrthoDB" id="9812429at2"/>
<reference evidence="2 3" key="1">
    <citation type="submission" date="2014-02" db="EMBL/GenBank/DDBJ databases">
        <title>Genome sequence of Paenibacillus darwinianus reveals adaptive mechanisms for survival in Antarctic soils.</title>
        <authorList>
            <person name="Dsouza M."/>
            <person name="Taylor M.W."/>
            <person name="Turner S.J."/>
            <person name="Aislabie J."/>
        </authorList>
    </citation>
    <scope>NUCLEOTIDE SEQUENCE [LARGE SCALE GENOMIC DNA]</scope>
    <source>
        <strain evidence="2 3">CE1</strain>
    </source>
</reference>
<dbReference type="PANTHER" id="PTHR40032:SF1">
    <property type="entry name" value="EXPORTED PROTEIN"/>
    <property type="match status" value="1"/>
</dbReference>
<dbReference type="PANTHER" id="PTHR40032">
    <property type="entry name" value="EXPORTED PROTEIN-RELATED"/>
    <property type="match status" value="1"/>
</dbReference>
<keyword evidence="3" id="KW-1185">Reference proteome</keyword>
<organism evidence="2 3">
    <name type="scientific">Paenibacillus darwinianus</name>
    <dbReference type="NCBI Taxonomy" id="1380763"/>
    <lineage>
        <taxon>Bacteria</taxon>
        <taxon>Bacillati</taxon>
        <taxon>Bacillota</taxon>
        <taxon>Bacilli</taxon>
        <taxon>Bacillales</taxon>
        <taxon>Paenibacillaceae</taxon>
        <taxon>Paenibacillus</taxon>
    </lineage>
</organism>
<sequence>MPEGWRAAVHDYVKTVNQAEIAMKTDGLSGVIADYGHLTRMSRRLSRLEERDRLRGAFPARQESRARLLEIGTTRERDGEVSVRLELHFKRSLEQRGAGYAEERQEIERLRLAQTDGRWRIVRIEPEIGELRDGANGGPEHDAGQQDDMLPLPQAAKSVSAPYINYDLLPYFNQHRPGIPYRRDLAAAYADRWWNQPNSAYETFDVNCTNYVSQCLFAGHAPMNYTGRRASGWWYKGRVGGQESWSYSWAVADALQRYLSTPRSGGMRATPVDAPWQLKLGDVICYDWEGDGRYGHNTIVTAFDREGMPLVNANTVSSRHRYWDYRDSYAWTIRTRYRFFHIADLF</sequence>
<evidence type="ECO:0000313" key="3">
    <source>
        <dbReference type="Proteomes" id="UP000053750"/>
    </source>
</evidence>
<evidence type="ECO:0000313" key="2">
    <source>
        <dbReference type="EMBL" id="EXX90536.1"/>
    </source>
</evidence>
<evidence type="ECO:0000259" key="1">
    <source>
        <dbReference type="Pfam" id="PF12671"/>
    </source>
</evidence>
<feature type="domain" description="Putative amidase" evidence="1">
    <location>
        <begin position="181"/>
        <end position="327"/>
    </location>
</feature>
<name>A0A9W5S227_9BACL</name>
<dbReference type="AlphaFoldDB" id="A0A9W5S227"/>
<dbReference type="EMBL" id="JFHU01000060">
    <property type="protein sequence ID" value="EXX90536.1"/>
    <property type="molecule type" value="Genomic_DNA"/>
</dbReference>